<evidence type="ECO:0000256" key="2">
    <source>
        <dbReference type="ARBA" id="ARBA00023315"/>
    </source>
</evidence>
<evidence type="ECO:0000313" key="5">
    <source>
        <dbReference type="Proteomes" id="UP001203284"/>
    </source>
</evidence>
<evidence type="ECO:0000259" key="3">
    <source>
        <dbReference type="PROSITE" id="PS51186"/>
    </source>
</evidence>
<dbReference type="RefSeq" id="WP_247026017.1">
    <property type="nucleotide sequence ID" value="NZ_JALKCH010000001.1"/>
</dbReference>
<dbReference type="PANTHER" id="PTHR10545:SF42">
    <property type="entry name" value="ACETYLTRANSFERASE"/>
    <property type="match status" value="1"/>
</dbReference>
<dbReference type="InterPro" id="IPR000182">
    <property type="entry name" value="GNAT_dom"/>
</dbReference>
<dbReference type="InterPro" id="IPR016181">
    <property type="entry name" value="Acyl_CoA_acyltransferase"/>
</dbReference>
<dbReference type="CDD" id="cd04301">
    <property type="entry name" value="NAT_SF"/>
    <property type="match status" value="1"/>
</dbReference>
<keyword evidence="2" id="KW-0012">Acyltransferase</keyword>
<dbReference type="Pfam" id="PF00583">
    <property type="entry name" value="Acetyltransf_1"/>
    <property type="match status" value="1"/>
</dbReference>
<evidence type="ECO:0000313" key="4">
    <source>
        <dbReference type="EMBL" id="MCK0195667.1"/>
    </source>
</evidence>
<dbReference type="PANTHER" id="PTHR10545">
    <property type="entry name" value="DIAMINE N-ACETYLTRANSFERASE"/>
    <property type="match status" value="1"/>
</dbReference>
<dbReference type="SUPFAM" id="SSF55729">
    <property type="entry name" value="Acyl-CoA N-acyltransferases (Nat)"/>
    <property type="match status" value="1"/>
</dbReference>
<protein>
    <submittedName>
        <fullName evidence="4">GNAT family N-acetyltransferase</fullName>
    </submittedName>
</protein>
<dbReference type="Proteomes" id="UP001203284">
    <property type="component" value="Unassembled WGS sequence"/>
</dbReference>
<reference evidence="4 5" key="1">
    <citation type="submission" date="2022-04" db="EMBL/GenBank/DDBJ databases">
        <authorList>
            <person name="Grouzdev D.S."/>
            <person name="Pantiukh K.S."/>
            <person name="Krutkina M.S."/>
        </authorList>
    </citation>
    <scope>NUCLEOTIDE SEQUENCE [LARGE SCALE GENOMIC DNA]</scope>
    <source>
        <strain evidence="4 5">6x-1</strain>
    </source>
</reference>
<organism evidence="4 5">
    <name type="scientific">Ancylobacter crimeensis</name>
    <dbReference type="NCBI Taxonomy" id="2579147"/>
    <lineage>
        <taxon>Bacteria</taxon>
        <taxon>Pseudomonadati</taxon>
        <taxon>Pseudomonadota</taxon>
        <taxon>Alphaproteobacteria</taxon>
        <taxon>Hyphomicrobiales</taxon>
        <taxon>Xanthobacteraceae</taxon>
        <taxon>Ancylobacter</taxon>
    </lineage>
</organism>
<dbReference type="EMBL" id="JALKCH010000001">
    <property type="protein sequence ID" value="MCK0195667.1"/>
    <property type="molecule type" value="Genomic_DNA"/>
</dbReference>
<sequence>MSETVIRSLHPTDCTDWTILWAAYQRFYEVDIPAATSALTWERLMDSAEPVHGAIAVDAATGEALGLVHFIEHRSTWVATRSVYLEDLYVAPAARGRGTGRALIGYVADQARQIGAPGIYWLTHQTNATARTLYDSVTGGPSGFLHYQLNLDVKNDQ</sequence>
<keyword evidence="1" id="KW-0808">Transferase</keyword>
<name>A0ABT0D6V6_9HYPH</name>
<evidence type="ECO:0000256" key="1">
    <source>
        <dbReference type="ARBA" id="ARBA00022679"/>
    </source>
</evidence>
<dbReference type="InterPro" id="IPR051016">
    <property type="entry name" value="Diverse_Substrate_AcTransf"/>
</dbReference>
<keyword evidence="5" id="KW-1185">Reference proteome</keyword>
<dbReference type="Gene3D" id="3.40.630.30">
    <property type="match status" value="1"/>
</dbReference>
<feature type="domain" description="N-acetyltransferase" evidence="3">
    <location>
        <begin position="4"/>
        <end position="157"/>
    </location>
</feature>
<dbReference type="PROSITE" id="PS51186">
    <property type="entry name" value="GNAT"/>
    <property type="match status" value="1"/>
</dbReference>
<gene>
    <name evidence="4" type="ORF">MWN34_01955</name>
</gene>
<accession>A0ABT0D6V6</accession>
<proteinExistence type="predicted"/>
<comment type="caution">
    <text evidence="4">The sequence shown here is derived from an EMBL/GenBank/DDBJ whole genome shotgun (WGS) entry which is preliminary data.</text>
</comment>